<gene>
    <name evidence="1" type="ORF">GCU85_00765</name>
</gene>
<comment type="caution">
    <text evidence="1">The sequence shown here is derived from an EMBL/GenBank/DDBJ whole genome shotgun (WGS) entry which is preliminary data.</text>
</comment>
<evidence type="ECO:0000313" key="2">
    <source>
        <dbReference type="Proteomes" id="UP000471298"/>
    </source>
</evidence>
<keyword evidence="2" id="KW-1185">Reference proteome</keyword>
<evidence type="ECO:0000313" key="1">
    <source>
        <dbReference type="EMBL" id="MPV85263.1"/>
    </source>
</evidence>
<dbReference type="RefSeq" id="WP_152808344.1">
    <property type="nucleotide sequence ID" value="NZ_WHNW01000001.1"/>
</dbReference>
<dbReference type="AlphaFoldDB" id="A0A6N7ETJ6"/>
<name>A0A6N7ETJ6_9GAMM</name>
<dbReference type="InParanoid" id="A0A6N7ETJ6"/>
<sequence>MKKINKNFSMPKQQQGIVLFVAMVMVLILASLTVTTAQVTRQATKFAQINDSRIRADLANQSVVRDVETTLDILRAKINPPASNNGGGGVGWATLSAKSAESTLQLPATDKPMTEYFSTLIGLPALTGAFVPDNTSLACADGVPLNLRLGQVSAADAVSGVVDFSVNTEGHCRPFLRDRPLILSGGGSKVGTTFTTANNLASWFSLAWVDFESSVACQGGACVASGKIGDNNILLRNQVGNVYQQSFDDIGAVDDNIHDYKNFIGQANLPEYMLETTTRNESTGAGAGTEELMITNTGSGSSGSDPVVYIHRITGTGYGGFIESDEPNVNDRTRSNFMTRAIRFSIE</sequence>
<accession>A0A6N7ETJ6</accession>
<dbReference type="EMBL" id="WHNW01000001">
    <property type="protein sequence ID" value="MPV85263.1"/>
    <property type="molecule type" value="Genomic_DNA"/>
</dbReference>
<reference evidence="1 2" key="1">
    <citation type="submission" date="2019-10" db="EMBL/GenBank/DDBJ databases">
        <title>Cardiobacteriales fam. a chemoheterotrophic member of the order Cardiobacteriales, and proposal of Cardiobacteriales fam. nov.</title>
        <authorList>
            <person name="Wang C."/>
        </authorList>
    </citation>
    <scope>NUCLEOTIDE SEQUENCE [LARGE SCALE GENOMIC DNA]</scope>
    <source>
        <strain evidence="1 2">ML27</strain>
    </source>
</reference>
<organism evidence="1 2">
    <name type="scientific">Ostreibacterium oceani</name>
    <dbReference type="NCBI Taxonomy" id="2654998"/>
    <lineage>
        <taxon>Bacteria</taxon>
        <taxon>Pseudomonadati</taxon>
        <taxon>Pseudomonadota</taxon>
        <taxon>Gammaproteobacteria</taxon>
        <taxon>Cardiobacteriales</taxon>
        <taxon>Ostreibacteriaceae</taxon>
        <taxon>Ostreibacterium</taxon>
    </lineage>
</organism>
<proteinExistence type="predicted"/>
<dbReference type="Proteomes" id="UP000471298">
    <property type="component" value="Unassembled WGS sequence"/>
</dbReference>
<protein>
    <submittedName>
        <fullName evidence="1">Uncharacterized protein</fullName>
    </submittedName>
</protein>